<keyword evidence="3" id="KW-1185">Reference proteome</keyword>
<dbReference type="Proteomes" id="UP001190926">
    <property type="component" value="Unassembled WGS sequence"/>
</dbReference>
<evidence type="ECO:0000259" key="1">
    <source>
        <dbReference type="Pfam" id="PF12776"/>
    </source>
</evidence>
<sequence length="306" mass="34532">MDSQSQDSRGRGKNKRKWRHDEDAKLVEALLDMVNLGTYKADNGFKPGYLAFIEEKLQVSLPNSGVKAKPHIESRIKTLKRDFNIVYDMLNGSNTSGFGYDELKKCITAESDVWDAYLQSHPTHSTWRNKPFPFYEDLLIIFGKDRATGSNAEGPADMMEDIQRQGNNNSEENNEDAIEDLDASFSFSPLHSPRNEGVQHQKKKRKIASYDSQLMTIEIKEASSAIASEIAKASQIFGKTMGVDAEISEKRRKIHAEIKKIPNLTVAEVIKVVSHIASHPELIDVFFSMDEESREQLVRAILNGEI</sequence>
<comment type="caution">
    <text evidence="2">The sequence shown here is derived from an EMBL/GenBank/DDBJ whole genome shotgun (WGS) entry which is preliminary data.</text>
</comment>
<dbReference type="EMBL" id="SDAM02000146">
    <property type="protein sequence ID" value="KAH6827597.1"/>
    <property type="molecule type" value="Genomic_DNA"/>
</dbReference>
<feature type="domain" description="Myb/SANT-like" evidence="1">
    <location>
        <begin position="17"/>
        <end position="117"/>
    </location>
</feature>
<evidence type="ECO:0000313" key="2">
    <source>
        <dbReference type="EMBL" id="KAH6827597.1"/>
    </source>
</evidence>
<name>A0AAD4J5L2_PERFH</name>
<dbReference type="Pfam" id="PF12776">
    <property type="entry name" value="Myb_DNA-bind_3"/>
    <property type="match status" value="1"/>
</dbReference>
<accession>A0AAD4J5L2</accession>
<dbReference type="PANTHER" id="PTHR46250:SF17">
    <property type="entry name" value="MYB_SANT-LIKE DOMAIN-CONTAINING PROTEIN"/>
    <property type="match status" value="1"/>
</dbReference>
<dbReference type="InterPro" id="IPR024752">
    <property type="entry name" value="Myb/SANT-like_dom"/>
</dbReference>
<evidence type="ECO:0000313" key="3">
    <source>
        <dbReference type="Proteomes" id="UP001190926"/>
    </source>
</evidence>
<proteinExistence type="predicted"/>
<gene>
    <name evidence="2" type="ORF">C2S53_015282</name>
</gene>
<dbReference type="PANTHER" id="PTHR46250">
    <property type="entry name" value="MYB/SANT-LIKE DNA-BINDING DOMAIN PROTEIN-RELATED"/>
    <property type="match status" value="1"/>
</dbReference>
<reference evidence="2 3" key="1">
    <citation type="journal article" date="2021" name="Nat. Commun.">
        <title>Incipient diploidization of the medicinal plant Perilla within 10,000 years.</title>
        <authorList>
            <person name="Zhang Y."/>
            <person name="Shen Q."/>
            <person name="Leng L."/>
            <person name="Zhang D."/>
            <person name="Chen S."/>
            <person name="Shi Y."/>
            <person name="Ning Z."/>
            <person name="Chen S."/>
        </authorList>
    </citation>
    <scope>NUCLEOTIDE SEQUENCE [LARGE SCALE GENOMIC DNA]</scope>
    <source>
        <strain evidence="3">cv. PC099</strain>
    </source>
</reference>
<dbReference type="AlphaFoldDB" id="A0AAD4J5L2"/>
<protein>
    <recommendedName>
        <fullName evidence="1">Myb/SANT-like domain-containing protein</fullName>
    </recommendedName>
</protein>
<organism evidence="2 3">
    <name type="scientific">Perilla frutescens var. hirtella</name>
    <name type="common">Perilla citriodora</name>
    <name type="synonym">Perilla setoyensis</name>
    <dbReference type="NCBI Taxonomy" id="608512"/>
    <lineage>
        <taxon>Eukaryota</taxon>
        <taxon>Viridiplantae</taxon>
        <taxon>Streptophyta</taxon>
        <taxon>Embryophyta</taxon>
        <taxon>Tracheophyta</taxon>
        <taxon>Spermatophyta</taxon>
        <taxon>Magnoliopsida</taxon>
        <taxon>eudicotyledons</taxon>
        <taxon>Gunneridae</taxon>
        <taxon>Pentapetalae</taxon>
        <taxon>asterids</taxon>
        <taxon>lamiids</taxon>
        <taxon>Lamiales</taxon>
        <taxon>Lamiaceae</taxon>
        <taxon>Nepetoideae</taxon>
        <taxon>Elsholtzieae</taxon>
        <taxon>Perilla</taxon>
    </lineage>
</organism>